<dbReference type="Proteomes" id="UP000747399">
    <property type="component" value="Unassembled WGS sequence"/>
</dbReference>
<dbReference type="AlphaFoldDB" id="A0A8J4BUH5"/>
<evidence type="ECO:0000313" key="2">
    <source>
        <dbReference type="Proteomes" id="UP000747399"/>
    </source>
</evidence>
<dbReference type="PANTHER" id="PTHR11439:SF483">
    <property type="entry name" value="PEPTIDE SYNTHASE GLIP-LIKE, PUTATIVE (AFU_ORTHOLOGUE AFUA_3G12920)-RELATED"/>
    <property type="match status" value="1"/>
</dbReference>
<dbReference type="EMBL" id="BNCO01000117">
    <property type="protein sequence ID" value="GIL68388.1"/>
    <property type="molecule type" value="Genomic_DNA"/>
</dbReference>
<evidence type="ECO:0008006" key="3">
    <source>
        <dbReference type="Google" id="ProtNLM"/>
    </source>
</evidence>
<name>A0A8J4BUH5_9CHLO</name>
<dbReference type="CDD" id="cd09272">
    <property type="entry name" value="RNase_HI_RT_Ty1"/>
    <property type="match status" value="1"/>
</dbReference>
<reference evidence="1" key="1">
    <citation type="journal article" date="2021" name="Proc. Natl. Acad. Sci. U.S.A.">
        <title>Three genomes in the algal genus Volvox reveal the fate of a haploid sex-determining region after a transition to homothallism.</title>
        <authorList>
            <person name="Yamamoto K."/>
            <person name="Hamaji T."/>
            <person name="Kawai-Toyooka H."/>
            <person name="Matsuzaki R."/>
            <person name="Takahashi F."/>
            <person name="Nishimura Y."/>
            <person name="Kawachi M."/>
            <person name="Noguchi H."/>
            <person name="Minakuchi Y."/>
            <person name="Umen J.G."/>
            <person name="Toyoda A."/>
            <person name="Nozaki H."/>
        </authorList>
    </citation>
    <scope>NUCLEOTIDE SEQUENCE</scope>
    <source>
        <strain evidence="1">NIES-3780</strain>
    </source>
</reference>
<organism evidence="1 2">
    <name type="scientific">Volvox africanus</name>
    <dbReference type="NCBI Taxonomy" id="51714"/>
    <lineage>
        <taxon>Eukaryota</taxon>
        <taxon>Viridiplantae</taxon>
        <taxon>Chlorophyta</taxon>
        <taxon>core chlorophytes</taxon>
        <taxon>Chlorophyceae</taxon>
        <taxon>CS clade</taxon>
        <taxon>Chlamydomonadales</taxon>
        <taxon>Volvocaceae</taxon>
        <taxon>Volvox</taxon>
    </lineage>
</organism>
<keyword evidence="2" id="KW-1185">Reference proteome</keyword>
<evidence type="ECO:0000313" key="1">
    <source>
        <dbReference type="EMBL" id="GIL68388.1"/>
    </source>
</evidence>
<sequence length="161" mass="17431">MPSQRRDAQQRATPLPVRSCVMPAGEKDEILADATPYWALVGELNYLATSTRLDIAQAPGTLAKAWPTKEHWRLVLGVVRYLAGTRNFGLKFGGSGDLAFAGFSDSDWAGDPATRRSTSGFAFLLGGAAVSWSSQLQRTVAVSSAEAEWCWQFARPFGFAS</sequence>
<accession>A0A8J4BUH5</accession>
<protein>
    <recommendedName>
        <fullName evidence="3">Retrovirus-related Pol polyprotein from transposon TNT 1-94</fullName>
    </recommendedName>
</protein>
<gene>
    <name evidence="1" type="ORF">Vafri_21641</name>
</gene>
<dbReference type="PANTHER" id="PTHR11439">
    <property type="entry name" value="GAG-POL-RELATED RETROTRANSPOSON"/>
    <property type="match status" value="1"/>
</dbReference>
<comment type="caution">
    <text evidence="1">The sequence shown here is derived from an EMBL/GenBank/DDBJ whole genome shotgun (WGS) entry which is preliminary data.</text>
</comment>
<proteinExistence type="predicted"/>